<dbReference type="PANTHER" id="PTHR40254:SF1">
    <property type="entry name" value="BLR0577 PROTEIN"/>
    <property type="match status" value="1"/>
</dbReference>
<reference evidence="2 3" key="1">
    <citation type="submission" date="2018-06" db="EMBL/GenBank/DDBJ databases">
        <title>Comparative genomics of Brasilonema spp. strains.</title>
        <authorList>
            <person name="Alvarenga D.O."/>
            <person name="Fiore M.F."/>
            <person name="Varani A.M."/>
        </authorList>
    </citation>
    <scope>NUCLEOTIDE SEQUENCE [LARGE SCALE GENOMIC DNA]</scope>
    <source>
        <strain evidence="2 3">SPC951</strain>
    </source>
</reference>
<dbReference type="PANTHER" id="PTHR40254">
    <property type="entry name" value="BLR0577 PROTEIN"/>
    <property type="match status" value="1"/>
</dbReference>
<organism evidence="2 3">
    <name type="scientific">Brasilonema bromeliae SPC951</name>
    <dbReference type="NCBI Taxonomy" id="385972"/>
    <lineage>
        <taxon>Bacteria</taxon>
        <taxon>Bacillati</taxon>
        <taxon>Cyanobacteriota</taxon>
        <taxon>Cyanophyceae</taxon>
        <taxon>Nostocales</taxon>
        <taxon>Scytonemataceae</taxon>
        <taxon>Brasilonema</taxon>
        <taxon>Bromeliae group (in: Brasilonema)</taxon>
    </lineage>
</organism>
<keyword evidence="2" id="KW-0378">Hydrolase</keyword>
<dbReference type="Proteomes" id="UP000718564">
    <property type="component" value="Unassembled WGS sequence"/>
</dbReference>
<proteinExistence type="predicted"/>
<evidence type="ECO:0000313" key="3">
    <source>
        <dbReference type="Proteomes" id="UP000718564"/>
    </source>
</evidence>
<dbReference type="InterPro" id="IPR001279">
    <property type="entry name" value="Metallo-B-lactamas"/>
</dbReference>
<accession>A0ABX1P4Y1</accession>
<dbReference type="InterPro" id="IPR036188">
    <property type="entry name" value="FAD/NAD-bd_sf"/>
</dbReference>
<dbReference type="Pfam" id="PF13454">
    <property type="entry name" value="NAD_binding_9"/>
    <property type="match status" value="1"/>
</dbReference>
<comment type="caution">
    <text evidence="2">The sequence shown here is derived from an EMBL/GenBank/DDBJ whole genome shotgun (WGS) entry which is preliminary data.</text>
</comment>
<dbReference type="Gene3D" id="3.60.15.10">
    <property type="entry name" value="Ribonuclease Z/Hydroxyacylglutathione hydrolase-like"/>
    <property type="match status" value="1"/>
</dbReference>
<dbReference type="InterPro" id="IPR052189">
    <property type="entry name" value="L-asp_N-monooxygenase_NS-form"/>
</dbReference>
<keyword evidence="3" id="KW-1185">Reference proteome</keyword>
<evidence type="ECO:0000313" key="2">
    <source>
        <dbReference type="EMBL" id="NMG19392.1"/>
    </source>
</evidence>
<evidence type="ECO:0000259" key="1">
    <source>
        <dbReference type="SMART" id="SM00849"/>
    </source>
</evidence>
<gene>
    <name evidence="2" type="ORF">DP116_07935</name>
</gene>
<dbReference type="InterPro" id="IPR044528">
    <property type="entry name" value="POD-like_MBL-fold"/>
</dbReference>
<protein>
    <submittedName>
        <fullName evidence="2">Hydroxyacylglutathione hydrolase</fullName>
    </submittedName>
</protein>
<name>A0ABX1P4Y1_9CYAN</name>
<dbReference type="EMBL" id="QMEB01000043">
    <property type="protein sequence ID" value="NMG19392.1"/>
    <property type="molecule type" value="Genomic_DNA"/>
</dbReference>
<dbReference type="CDD" id="cd07724">
    <property type="entry name" value="POD-like_MBL-fold"/>
    <property type="match status" value="1"/>
</dbReference>
<dbReference type="Gene3D" id="3.50.50.60">
    <property type="entry name" value="FAD/NAD(P)-binding domain"/>
    <property type="match status" value="1"/>
</dbReference>
<dbReference type="SMART" id="SM00849">
    <property type="entry name" value="Lactamase_B"/>
    <property type="match status" value="1"/>
</dbReference>
<dbReference type="InterPro" id="IPR038732">
    <property type="entry name" value="HpyO/CreE_NAD-binding"/>
</dbReference>
<dbReference type="Pfam" id="PF00753">
    <property type="entry name" value="Lactamase_B"/>
    <property type="match status" value="1"/>
</dbReference>
<dbReference type="SUPFAM" id="SSF51905">
    <property type="entry name" value="FAD/NAD(P)-binding domain"/>
    <property type="match status" value="1"/>
</dbReference>
<feature type="domain" description="Metallo-beta-lactamase" evidence="1">
    <location>
        <begin position="493"/>
        <end position="653"/>
    </location>
</feature>
<sequence length="717" mass="79567">MNNCMMNRTISPSTIAIIGGGLSGSLVAANIMRKATMPLFIKLIERNQEVGRGVAYGTPFECHLLNVPAGKMSAFPDEPNHFLNWLHRNGHEEVKASTFVPRKVYGDYVQATLSEAEANAPAYVMLERIVDEAIAIRSKNHNLMVHLSSGESLYVQKAVLALGNFPASLPKPVACVENHNDNIRDAWSSHAIADLNPEDSILLIGSGLTMVDAVVALHAKGFQGKIHAVSRHGLKPCSHKPTIPYPTFIDLETAPKTARELLHLVRQQVRTADEQGQDWRAVIDALRPVTQEIWQTLPLKEQKRFLRHVKAYWEVHRHQIAPEIADVLDAAEESGQLSYYAGRIQTCQQFDNKLTVTISERETQAKIVLQVNRIINCTGSNCNYRSLQHPLLASLQEQHLIRPNVLSMGIDTAVNGALLDADGNASELLYTLGTPRKGNLWETTAVGEIRVQAANLAQDLLKSLNPIPYAVVENWFAPKPAMLFRQLFDKESSTYTYLIADPQTKEAILVDPVSEQVERDIQILRELGLTLRYCLETHIHADHITATSQLKGITGCLSIMPENAQTTCADRYIADGKILQLGNIQIQAIATPGHTDSHMAYLVNNTHLLTGDALFIRGCGRTDFQNGDAGLLYDAVTQKLFTLPDDTLVYPAHDYQGQTVSTIGEEKRWNPRFAGHSRSQFMMLMNNLNLPYPKKMSEAVPANQHGGKVLVALDYQI</sequence>
<dbReference type="SUPFAM" id="SSF56281">
    <property type="entry name" value="Metallo-hydrolase/oxidoreductase"/>
    <property type="match status" value="1"/>
</dbReference>
<dbReference type="InterPro" id="IPR036866">
    <property type="entry name" value="RibonucZ/Hydroxyglut_hydro"/>
</dbReference>
<dbReference type="GO" id="GO:0016787">
    <property type="term" value="F:hydrolase activity"/>
    <property type="evidence" value="ECO:0007669"/>
    <property type="project" value="UniProtKB-KW"/>
</dbReference>